<dbReference type="OrthoDB" id="9772884at2"/>
<evidence type="ECO:0000256" key="1">
    <source>
        <dbReference type="SAM" id="Phobius"/>
    </source>
</evidence>
<protein>
    <recommendedName>
        <fullName evidence="4">YfhO family protein</fullName>
    </recommendedName>
</protein>
<gene>
    <name evidence="2" type="ORF">E7Z59_09230</name>
</gene>
<feature type="transmembrane region" description="Helical" evidence="1">
    <location>
        <begin position="406"/>
        <end position="430"/>
    </location>
</feature>
<dbReference type="InterPro" id="IPR018580">
    <property type="entry name" value="Uncharacterised_YfhO"/>
</dbReference>
<comment type="caution">
    <text evidence="2">The sequence shown here is derived from an EMBL/GenBank/DDBJ whole genome shotgun (WGS) entry which is preliminary data.</text>
</comment>
<keyword evidence="1" id="KW-0472">Membrane</keyword>
<feature type="transmembrane region" description="Helical" evidence="1">
    <location>
        <begin position="498"/>
        <end position="516"/>
    </location>
</feature>
<feature type="transmembrane region" description="Helical" evidence="1">
    <location>
        <begin position="342"/>
        <end position="362"/>
    </location>
</feature>
<feature type="transmembrane region" description="Helical" evidence="1">
    <location>
        <begin position="442"/>
        <end position="460"/>
    </location>
</feature>
<keyword evidence="3" id="KW-1185">Reference proteome</keyword>
<evidence type="ECO:0000313" key="2">
    <source>
        <dbReference type="EMBL" id="THD67822.1"/>
    </source>
</evidence>
<keyword evidence="1" id="KW-1133">Transmembrane helix</keyword>
<feature type="transmembrane region" description="Helical" evidence="1">
    <location>
        <begin position="369"/>
        <end position="386"/>
    </location>
</feature>
<organism evidence="2 3">
    <name type="scientific">Robertkochia marina</name>
    <dbReference type="NCBI Taxonomy" id="1227945"/>
    <lineage>
        <taxon>Bacteria</taxon>
        <taxon>Pseudomonadati</taxon>
        <taxon>Bacteroidota</taxon>
        <taxon>Flavobacteriia</taxon>
        <taxon>Flavobacteriales</taxon>
        <taxon>Flavobacteriaceae</taxon>
        <taxon>Robertkochia</taxon>
    </lineage>
</organism>
<feature type="transmembrane region" description="Helical" evidence="1">
    <location>
        <begin position="523"/>
        <end position="540"/>
    </location>
</feature>
<dbReference type="EMBL" id="SSMC01000002">
    <property type="protein sequence ID" value="THD67822.1"/>
    <property type="molecule type" value="Genomic_DNA"/>
</dbReference>
<accession>A0A4S3M094</accession>
<feature type="transmembrane region" description="Helical" evidence="1">
    <location>
        <begin position="192"/>
        <end position="211"/>
    </location>
</feature>
<dbReference type="PANTHER" id="PTHR38454:SF1">
    <property type="entry name" value="INTEGRAL MEMBRANE PROTEIN"/>
    <property type="match status" value="1"/>
</dbReference>
<sequence>MTDRFKKAVPHLVVLLLFIATSLLYFSPVLQGKKIFQSDIVQYIGMAHERDEYKQATGEESYWTNSAFGGMPTYQLGANYPHNYIKELDRALRFLPRPADYLFLYFIGCYLLLLVLRVPWKLAAIGALGFGFSTYLIIILGVGHNAKAHAVAYFPWVLSGIILALRKKYVFGFLLTALGMALEISANHFQMTYYLLLLVLVLGAVYLYDAIRKKELPSFLKSIGVLAAAVVLAIGTNATNIMATSEYAKWSTRGPSELTTDPQGNELKKESGLDKEYITAYSYGLMESFNLFASRLFGGGDQEDVGQESNTYKFLINQGVPRSQALNFTKALPMYWGGQPGVAAPAYVGAVLLFFFVVGLFLVKEKHKWWLFGGAVLSLVLSWGKNFDLLTNFMIDYFPLYNKFRAITSIQVILELCVPVLAVMALAALIDRSVKSSEKLTATRNAALVFGGIGLLLFMIKGNFDFSGSYDDYFAQSMGPELVDMIVRDRKDFYTHDLLRSLLFVGISGVLSWLLIKGKVKENLFIAGVGLLVLIDLVSVDKRYVNKDDFVQARVMNKPFQADAADAQILQDEGHFRVYDTQEGLNGAKNSYFHNSIGGYHAAKPKRLQELFEYQVSKNNTEILSMFNVKYIKRRTEEGQVVAMENPEANGNAWFIQELSGVNGADAEMNALGTINTRKQAVIDTTKATSKSILNYIGNYDQDSTSVITLKSSSPDKMVYQSENEHAGFAVFSEMYYPHGWKVTIDGEEAPHYRVNYTLRGLYVPEGSHEIIFEFVPQVVKTGSTISLISSLILVLCFGGAIYRFRKQNTLCA</sequence>
<feature type="transmembrane region" description="Helical" evidence="1">
    <location>
        <begin position="786"/>
        <end position="805"/>
    </location>
</feature>
<dbReference type="PANTHER" id="PTHR38454">
    <property type="entry name" value="INTEGRAL MEMBRANE PROTEIN-RELATED"/>
    <property type="match status" value="1"/>
</dbReference>
<evidence type="ECO:0008006" key="4">
    <source>
        <dbReference type="Google" id="ProtNLM"/>
    </source>
</evidence>
<evidence type="ECO:0000313" key="3">
    <source>
        <dbReference type="Proteomes" id="UP000305939"/>
    </source>
</evidence>
<dbReference type="Pfam" id="PF09586">
    <property type="entry name" value="YfhO"/>
    <property type="match status" value="1"/>
</dbReference>
<keyword evidence="1" id="KW-0812">Transmembrane</keyword>
<proteinExistence type="predicted"/>
<feature type="transmembrane region" description="Helical" evidence="1">
    <location>
        <begin position="99"/>
        <end position="116"/>
    </location>
</feature>
<dbReference type="AlphaFoldDB" id="A0A4S3M094"/>
<name>A0A4S3M094_9FLAO</name>
<dbReference type="RefSeq" id="WP_136336027.1">
    <property type="nucleotide sequence ID" value="NZ_QXMP01000014.1"/>
</dbReference>
<dbReference type="Proteomes" id="UP000305939">
    <property type="component" value="Unassembled WGS sequence"/>
</dbReference>
<reference evidence="2 3" key="1">
    <citation type="submission" date="2019-04" db="EMBL/GenBank/DDBJ databases">
        <title>Draft genome sequence of Robertkochia marina CC-AMO-30D.</title>
        <authorList>
            <person name="Hameed A."/>
            <person name="Lin S.-Y."/>
            <person name="Shahina M."/>
            <person name="Lai W.-A."/>
            <person name="Young C.-C."/>
        </authorList>
    </citation>
    <scope>NUCLEOTIDE SEQUENCE [LARGE SCALE GENOMIC DNA]</scope>
    <source>
        <strain evidence="2 3">CC-AMO-30D</strain>
    </source>
</reference>
<feature type="transmembrane region" description="Helical" evidence="1">
    <location>
        <begin position="123"/>
        <end position="142"/>
    </location>
</feature>
<feature type="transmembrane region" description="Helical" evidence="1">
    <location>
        <begin position="223"/>
        <end position="243"/>
    </location>
</feature>